<evidence type="ECO:0000313" key="2">
    <source>
        <dbReference type="Proteomes" id="UP000319557"/>
    </source>
</evidence>
<protein>
    <submittedName>
        <fullName evidence="1">Uncharacterized protein</fullName>
    </submittedName>
</protein>
<reference evidence="1 2" key="1">
    <citation type="submission" date="2019-02" db="EMBL/GenBank/DDBJ databases">
        <title>Deep-cultivation of Planctomycetes and their phenomic and genomic characterization uncovers novel biology.</title>
        <authorList>
            <person name="Wiegand S."/>
            <person name="Jogler M."/>
            <person name="Boedeker C."/>
            <person name="Pinto D."/>
            <person name="Vollmers J."/>
            <person name="Rivas-Marin E."/>
            <person name="Kohn T."/>
            <person name="Peeters S.H."/>
            <person name="Heuer A."/>
            <person name="Rast P."/>
            <person name="Oberbeckmann S."/>
            <person name="Bunk B."/>
            <person name="Jeske O."/>
            <person name="Meyerdierks A."/>
            <person name="Storesund J.E."/>
            <person name="Kallscheuer N."/>
            <person name="Luecker S."/>
            <person name="Lage O.M."/>
            <person name="Pohl T."/>
            <person name="Merkel B.J."/>
            <person name="Hornburger P."/>
            <person name="Mueller R.-W."/>
            <person name="Bruemmer F."/>
            <person name="Labrenz M."/>
            <person name="Spormann A.M."/>
            <person name="Op den Camp H."/>
            <person name="Overmann J."/>
            <person name="Amann R."/>
            <person name="Jetten M.S.M."/>
            <person name="Mascher T."/>
            <person name="Medema M.H."/>
            <person name="Devos D.P."/>
            <person name="Kaster A.-K."/>
            <person name="Ovreas L."/>
            <person name="Rohde M."/>
            <person name="Galperin M.Y."/>
            <person name="Jogler C."/>
        </authorList>
    </citation>
    <scope>NUCLEOTIDE SEQUENCE [LARGE SCALE GENOMIC DNA]</scope>
    <source>
        <strain evidence="1 2">EC9</strain>
    </source>
</reference>
<dbReference type="RefSeq" id="WP_145089196.1">
    <property type="nucleotide sequence ID" value="NZ_CP036261.1"/>
</dbReference>
<keyword evidence="2" id="KW-1185">Reference proteome</keyword>
<organism evidence="1 2">
    <name type="scientific">Rosistilla ulvae</name>
    <dbReference type="NCBI Taxonomy" id="1930277"/>
    <lineage>
        <taxon>Bacteria</taxon>
        <taxon>Pseudomonadati</taxon>
        <taxon>Planctomycetota</taxon>
        <taxon>Planctomycetia</taxon>
        <taxon>Pirellulales</taxon>
        <taxon>Pirellulaceae</taxon>
        <taxon>Rosistilla</taxon>
    </lineage>
</organism>
<sequence>MSPANPPTAATMKPGDLLHDLDRRQDDVLTQLDELQAKLDGVLAELGITAMGDGDLDAAE</sequence>
<name>A0A517LU76_9BACT</name>
<evidence type="ECO:0000313" key="1">
    <source>
        <dbReference type="EMBL" id="QDS86177.1"/>
    </source>
</evidence>
<dbReference type="AlphaFoldDB" id="A0A517LU76"/>
<dbReference type="OrthoDB" id="288572at2"/>
<dbReference type="KEGG" id="ruv:EC9_03370"/>
<accession>A0A517LU76</accession>
<dbReference type="EMBL" id="CP036261">
    <property type="protein sequence ID" value="QDS86177.1"/>
    <property type="molecule type" value="Genomic_DNA"/>
</dbReference>
<gene>
    <name evidence="1" type="ORF">EC9_03370</name>
</gene>
<dbReference type="Proteomes" id="UP000319557">
    <property type="component" value="Chromosome"/>
</dbReference>
<proteinExistence type="predicted"/>